<comment type="subcellular location">
    <subcellularLocation>
        <location evidence="1 7">Cell membrane</location>
        <topology evidence="1 7">Multi-pass membrane protein</topology>
    </subcellularLocation>
</comment>
<keyword evidence="4 7" id="KW-0812">Transmembrane</keyword>
<dbReference type="EMBL" id="JADQDK010000001">
    <property type="protein sequence ID" value="MBW0133982.1"/>
    <property type="molecule type" value="Genomic_DNA"/>
</dbReference>
<feature type="transmembrane region" description="Helical" evidence="8">
    <location>
        <begin position="77"/>
        <end position="95"/>
    </location>
</feature>
<dbReference type="Proteomes" id="UP000694287">
    <property type="component" value="Unassembled WGS sequence"/>
</dbReference>
<feature type="transmembrane region" description="Helical" evidence="8">
    <location>
        <begin position="22"/>
        <end position="41"/>
    </location>
</feature>
<reference evidence="9 10" key="1">
    <citation type="submission" date="2020-11" db="EMBL/GenBank/DDBJ databases">
        <title>Pseudonocardia abyssalis sp. nov. and Pseudonocardia oceani sp. nov., description and phylogenomic analysis of two novel actinomycetes isolated from the deep Southern Ocean.</title>
        <authorList>
            <person name="Parra J."/>
        </authorList>
    </citation>
    <scope>NUCLEOTIDE SEQUENCE [LARGE SCALE GENOMIC DNA]</scope>
    <source>
        <strain evidence="9 10">KRD-168</strain>
    </source>
</reference>
<evidence type="ECO:0000256" key="7">
    <source>
        <dbReference type="RuleBase" id="RU003942"/>
    </source>
</evidence>
<sequence>MAGAIGAEICSTLLLKASDGFAHPWIGAAALAGFGVTLFLLSRALLTLPLGLAYAVWVGVGSVVVTLGGVLLFGDHVGPGGVVGIALVAAGVVVINL</sequence>
<proteinExistence type="inferred from homology"/>
<keyword evidence="6 8" id="KW-0472">Membrane</keyword>
<organism evidence="9 10">
    <name type="scientific">Pseudonocardia abyssalis</name>
    <dbReference type="NCBI Taxonomy" id="2792008"/>
    <lineage>
        <taxon>Bacteria</taxon>
        <taxon>Bacillati</taxon>
        <taxon>Actinomycetota</taxon>
        <taxon>Actinomycetes</taxon>
        <taxon>Pseudonocardiales</taxon>
        <taxon>Pseudonocardiaceae</taxon>
        <taxon>Pseudonocardia</taxon>
    </lineage>
</organism>
<comment type="similarity">
    <text evidence="7">Belongs to the drug/metabolite transporter (DMT) superfamily. Small multidrug resistance (SMR) (TC 2.A.7.1) family.</text>
</comment>
<name>A0ABS6UP79_9PSEU</name>
<evidence type="ECO:0000313" key="10">
    <source>
        <dbReference type="Proteomes" id="UP000694287"/>
    </source>
</evidence>
<evidence type="ECO:0000256" key="1">
    <source>
        <dbReference type="ARBA" id="ARBA00004651"/>
    </source>
</evidence>
<feature type="transmembrane region" description="Helical" evidence="8">
    <location>
        <begin position="48"/>
        <end position="71"/>
    </location>
</feature>
<accession>A0ABS6UP79</accession>
<dbReference type="PANTHER" id="PTHR30561">
    <property type="entry name" value="SMR FAMILY PROTON-DEPENDENT DRUG EFFLUX TRANSPORTER SUGE"/>
    <property type="match status" value="1"/>
</dbReference>
<comment type="caution">
    <text evidence="9">The sequence shown here is derived from an EMBL/GenBank/DDBJ whole genome shotgun (WGS) entry which is preliminary data.</text>
</comment>
<evidence type="ECO:0000256" key="4">
    <source>
        <dbReference type="ARBA" id="ARBA00022692"/>
    </source>
</evidence>
<gene>
    <name evidence="9" type="ORF">I4I81_06905</name>
</gene>
<dbReference type="InterPro" id="IPR045324">
    <property type="entry name" value="Small_multidrug_res"/>
</dbReference>
<protein>
    <submittedName>
        <fullName evidence="9">QacE family quaternary ammonium compound efflux SMR transporter</fullName>
    </submittedName>
</protein>
<evidence type="ECO:0000256" key="2">
    <source>
        <dbReference type="ARBA" id="ARBA00022448"/>
    </source>
</evidence>
<dbReference type="RefSeq" id="WP_218615897.1">
    <property type="nucleotide sequence ID" value="NZ_JADQDK010000001.1"/>
</dbReference>
<dbReference type="InterPro" id="IPR000390">
    <property type="entry name" value="Small_drug/metabolite_transptr"/>
</dbReference>
<keyword evidence="5 8" id="KW-1133">Transmembrane helix</keyword>
<keyword evidence="2" id="KW-0813">Transport</keyword>
<keyword evidence="10" id="KW-1185">Reference proteome</keyword>
<dbReference type="PANTHER" id="PTHR30561:SF1">
    <property type="entry name" value="MULTIDRUG TRANSPORTER EMRE"/>
    <property type="match status" value="1"/>
</dbReference>
<evidence type="ECO:0000256" key="3">
    <source>
        <dbReference type="ARBA" id="ARBA00022475"/>
    </source>
</evidence>
<dbReference type="Pfam" id="PF00893">
    <property type="entry name" value="Multi_Drug_Res"/>
    <property type="match status" value="1"/>
</dbReference>
<evidence type="ECO:0000256" key="6">
    <source>
        <dbReference type="ARBA" id="ARBA00023136"/>
    </source>
</evidence>
<keyword evidence="3" id="KW-1003">Cell membrane</keyword>
<evidence type="ECO:0000256" key="8">
    <source>
        <dbReference type="SAM" id="Phobius"/>
    </source>
</evidence>
<evidence type="ECO:0000313" key="9">
    <source>
        <dbReference type="EMBL" id="MBW0133982.1"/>
    </source>
</evidence>
<evidence type="ECO:0000256" key="5">
    <source>
        <dbReference type="ARBA" id="ARBA00022989"/>
    </source>
</evidence>